<feature type="compositionally biased region" description="Acidic residues" evidence="1">
    <location>
        <begin position="78"/>
        <end position="103"/>
    </location>
</feature>
<feature type="compositionally biased region" description="Basic and acidic residues" evidence="1">
    <location>
        <begin position="123"/>
        <end position="133"/>
    </location>
</feature>
<evidence type="ECO:0000313" key="3">
    <source>
        <dbReference type="Proteomes" id="UP001432322"/>
    </source>
</evidence>
<dbReference type="EMBL" id="BTSY01000001">
    <property type="protein sequence ID" value="GMT09206.1"/>
    <property type="molecule type" value="Genomic_DNA"/>
</dbReference>
<dbReference type="AlphaFoldDB" id="A0AAV5UQ01"/>
<evidence type="ECO:0000313" key="2">
    <source>
        <dbReference type="EMBL" id="GMT09206.1"/>
    </source>
</evidence>
<feature type="non-terminal residue" evidence="2">
    <location>
        <position position="1"/>
    </location>
</feature>
<dbReference type="Proteomes" id="UP001432322">
    <property type="component" value="Unassembled WGS sequence"/>
</dbReference>
<organism evidence="2 3">
    <name type="scientific">Pristionchus fissidentatus</name>
    <dbReference type="NCBI Taxonomy" id="1538716"/>
    <lineage>
        <taxon>Eukaryota</taxon>
        <taxon>Metazoa</taxon>
        <taxon>Ecdysozoa</taxon>
        <taxon>Nematoda</taxon>
        <taxon>Chromadorea</taxon>
        <taxon>Rhabditida</taxon>
        <taxon>Rhabditina</taxon>
        <taxon>Diplogasteromorpha</taxon>
        <taxon>Diplogasteroidea</taxon>
        <taxon>Neodiplogasteridae</taxon>
        <taxon>Pristionchus</taxon>
    </lineage>
</organism>
<feature type="compositionally biased region" description="Basic and acidic residues" evidence="1">
    <location>
        <begin position="104"/>
        <end position="116"/>
    </location>
</feature>
<proteinExistence type="predicted"/>
<evidence type="ECO:0000256" key="1">
    <source>
        <dbReference type="SAM" id="MobiDB-lite"/>
    </source>
</evidence>
<accession>A0AAV5UQ01</accession>
<sequence length="133" mass="15538">LVSCILIEIHIIYSELYSIAAGMSTKDEDVQLIFSSALKEELRLALDRFRRNTKEARMGRSSMRSGGERRQGQRYSMDEDENDEYSDNYGEDEEEGDYDDDYDISERIRGHPAREETVEEEQIENRENDSPVE</sequence>
<gene>
    <name evidence="2" type="ORF">PFISCL1PPCAC_503</name>
</gene>
<keyword evidence="3" id="KW-1185">Reference proteome</keyword>
<feature type="region of interest" description="Disordered" evidence="1">
    <location>
        <begin position="55"/>
        <end position="133"/>
    </location>
</feature>
<name>A0AAV5UQ01_9BILA</name>
<reference evidence="2" key="1">
    <citation type="submission" date="2023-10" db="EMBL/GenBank/DDBJ databases">
        <title>Genome assembly of Pristionchus species.</title>
        <authorList>
            <person name="Yoshida K."/>
            <person name="Sommer R.J."/>
        </authorList>
    </citation>
    <scope>NUCLEOTIDE SEQUENCE</scope>
    <source>
        <strain evidence="2">RS5133</strain>
    </source>
</reference>
<protein>
    <submittedName>
        <fullName evidence="2">Uncharacterized protein</fullName>
    </submittedName>
</protein>
<comment type="caution">
    <text evidence="2">The sequence shown here is derived from an EMBL/GenBank/DDBJ whole genome shotgun (WGS) entry which is preliminary data.</text>
</comment>